<dbReference type="Proteomes" id="UP000324222">
    <property type="component" value="Unassembled WGS sequence"/>
</dbReference>
<dbReference type="AlphaFoldDB" id="A0A5B7IJ81"/>
<gene>
    <name evidence="1" type="ORF">E2C01_076992</name>
</gene>
<organism evidence="1 2">
    <name type="scientific">Portunus trituberculatus</name>
    <name type="common">Swimming crab</name>
    <name type="synonym">Neptunus trituberculatus</name>
    <dbReference type="NCBI Taxonomy" id="210409"/>
    <lineage>
        <taxon>Eukaryota</taxon>
        <taxon>Metazoa</taxon>
        <taxon>Ecdysozoa</taxon>
        <taxon>Arthropoda</taxon>
        <taxon>Crustacea</taxon>
        <taxon>Multicrustacea</taxon>
        <taxon>Malacostraca</taxon>
        <taxon>Eumalacostraca</taxon>
        <taxon>Eucarida</taxon>
        <taxon>Decapoda</taxon>
        <taxon>Pleocyemata</taxon>
        <taxon>Brachyura</taxon>
        <taxon>Eubrachyura</taxon>
        <taxon>Portunoidea</taxon>
        <taxon>Portunidae</taxon>
        <taxon>Portuninae</taxon>
        <taxon>Portunus</taxon>
    </lineage>
</organism>
<evidence type="ECO:0000313" key="2">
    <source>
        <dbReference type="Proteomes" id="UP000324222"/>
    </source>
</evidence>
<name>A0A5B7IJ81_PORTR</name>
<sequence>MLDIWVQDPFQDPLAGFMWC</sequence>
<comment type="caution">
    <text evidence="1">The sequence shown here is derived from an EMBL/GenBank/DDBJ whole genome shotgun (WGS) entry which is preliminary data.</text>
</comment>
<dbReference type="EMBL" id="VSRR010059459">
    <property type="protein sequence ID" value="MPC82333.1"/>
    <property type="molecule type" value="Genomic_DNA"/>
</dbReference>
<accession>A0A5B7IJ81</accession>
<evidence type="ECO:0000313" key="1">
    <source>
        <dbReference type="EMBL" id="MPC82333.1"/>
    </source>
</evidence>
<keyword evidence="2" id="KW-1185">Reference proteome</keyword>
<proteinExistence type="predicted"/>
<reference evidence="1 2" key="1">
    <citation type="submission" date="2019-05" db="EMBL/GenBank/DDBJ databases">
        <title>Another draft genome of Portunus trituberculatus and its Hox gene families provides insights of decapod evolution.</title>
        <authorList>
            <person name="Jeong J.-H."/>
            <person name="Song I."/>
            <person name="Kim S."/>
            <person name="Choi T."/>
            <person name="Kim D."/>
            <person name="Ryu S."/>
            <person name="Kim W."/>
        </authorList>
    </citation>
    <scope>NUCLEOTIDE SEQUENCE [LARGE SCALE GENOMIC DNA]</scope>
    <source>
        <tissue evidence="1">Muscle</tissue>
    </source>
</reference>
<protein>
    <submittedName>
        <fullName evidence="1">Uncharacterized protein</fullName>
    </submittedName>
</protein>